<dbReference type="InterPro" id="IPR036390">
    <property type="entry name" value="WH_DNA-bd_sf"/>
</dbReference>
<sequence>MLSEYRKIVNALHDEFQEYLLNYSKRAKKLDEYNLTVQQENMLLFIMRNQRTTVNEIAANFSITKSAVSQVLSHLESKGFIRRESNPNDRRESFILLGPEGKKYAELIEETDEAFVKKYFSQVEMEELEQMLRTMKKINQVIHESNDAQ</sequence>
<proteinExistence type="predicted"/>
<dbReference type="AlphaFoldDB" id="A0A7T5JQ15"/>
<dbReference type="GO" id="GO:0003700">
    <property type="term" value="F:DNA-binding transcription factor activity"/>
    <property type="evidence" value="ECO:0007669"/>
    <property type="project" value="InterPro"/>
</dbReference>
<reference evidence="6" key="2">
    <citation type="submission" date="2021-04" db="EMBL/GenBank/DDBJ databases">
        <title>Brevibacillus composti FJAT-54423, complete genome.</title>
        <authorList>
            <person name="Tang R."/>
        </authorList>
    </citation>
    <scope>NUCLEOTIDE SEQUENCE</scope>
    <source>
        <strain evidence="6">FJAT-54424</strain>
    </source>
</reference>
<reference evidence="5 7" key="1">
    <citation type="submission" date="2020-12" db="EMBL/GenBank/DDBJ databases">
        <title>strain FJAT-54423T represents a novel species of the genus Brevibacillus.</title>
        <authorList>
            <person name="Tang R."/>
        </authorList>
    </citation>
    <scope>NUCLEOTIDE SEQUENCE [LARGE SCALE GENOMIC DNA]</scope>
    <source>
        <strain evidence="5 7">FJAT-54423</strain>
    </source>
</reference>
<dbReference type="Pfam" id="PF12802">
    <property type="entry name" value="MarR_2"/>
    <property type="match status" value="1"/>
</dbReference>
<dbReference type="SMART" id="SM00347">
    <property type="entry name" value="HTH_MARR"/>
    <property type="match status" value="1"/>
</dbReference>
<name>A0A7T5JQ15_9BACL</name>
<gene>
    <name evidence="5" type="ORF">JD108_07710</name>
    <name evidence="6" type="ORF">KDJ56_07390</name>
</gene>
<evidence type="ECO:0000313" key="6">
    <source>
        <dbReference type="EMBL" id="QUO42778.1"/>
    </source>
</evidence>
<dbReference type="PRINTS" id="PR00598">
    <property type="entry name" value="HTHMARR"/>
</dbReference>
<organism evidence="5 7">
    <name type="scientific">Brevibacillus composti</name>
    <dbReference type="NCBI Taxonomy" id="2796470"/>
    <lineage>
        <taxon>Bacteria</taxon>
        <taxon>Bacillati</taxon>
        <taxon>Bacillota</taxon>
        <taxon>Bacilli</taxon>
        <taxon>Bacillales</taxon>
        <taxon>Paenibacillaceae</taxon>
        <taxon>Brevibacillus</taxon>
    </lineage>
</organism>
<evidence type="ECO:0000259" key="4">
    <source>
        <dbReference type="PROSITE" id="PS50995"/>
    </source>
</evidence>
<keyword evidence="2" id="KW-0238">DNA-binding</keyword>
<dbReference type="InterPro" id="IPR000835">
    <property type="entry name" value="HTH_MarR-typ"/>
</dbReference>
<dbReference type="GO" id="GO:0003677">
    <property type="term" value="F:DNA binding"/>
    <property type="evidence" value="ECO:0007669"/>
    <property type="project" value="UniProtKB-KW"/>
</dbReference>
<dbReference type="Proteomes" id="UP000677234">
    <property type="component" value="Chromosome"/>
</dbReference>
<keyword evidence="8" id="KW-1185">Reference proteome</keyword>
<evidence type="ECO:0000256" key="1">
    <source>
        <dbReference type="ARBA" id="ARBA00023015"/>
    </source>
</evidence>
<accession>A0A7T5JQ15</accession>
<keyword evidence="1" id="KW-0805">Transcription regulation</keyword>
<evidence type="ECO:0000256" key="2">
    <source>
        <dbReference type="ARBA" id="ARBA00023125"/>
    </source>
</evidence>
<protein>
    <submittedName>
        <fullName evidence="5">MarR family transcriptional regulator</fullName>
    </submittedName>
</protein>
<keyword evidence="3" id="KW-0804">Transcription</keyword>
<dbReference type="InterPro" id="IPR036388">
    <property type="entry name" value="WH-like_DNA-bd_sf"/>
</dbReference>
<dbReference type="PANTHER" id="PTHR42756:SF1">
    <property type="entry name" value="TRANSCRIPTIONAL REPRESSOR OF EMRAB OPERON"/>
    <property type="match status" value="1"/>
</dbReference>
<dbReference type="EMBL" id="CP073708">
    <property type="protein sequence ID" value="QUO42778.1"/>
    <property type="molecule type" value="Genomic_DNA"/>
</dbReference>
<evidence type="ECO:0000313" key="8">
    <source>
        <dbReference type="Proteomes" id="UP000677234"/>
    </source>
</evidence>
<dbReference type="Gene3D" id="1.10.10.10">
    <property type="entry name" value="Winged helix-like DNA-binding domain superfamily/Winged helix DNA-binding domain"/>
    <property type="match status" value="1"/>
</dbReference>
<dbReference type="PROSITE" id="PS50995">
    <property type="entry name" value="HTH_MARR_2"/>
    <property type="match status" value="1"/>
</dbReference>
<dbReference type="EMBL" id="CP066308">
    <property type="protein sequence ID" value="QQE75752.1"/>
    <property type="molecule type" value="Genomic_DNA"/>
</dbReference>
<evidence type="ECO:0000313" key="7">
    <source>
        <dbReference type="Proteomes" id="UP000595847"/>
    </source>
</evidence>
<evidence type="ECO:0000256" key="3">
    <source>
        <dbReference type="ARBA" id="ARBA00023163"/>
    </source>
</evidence>
<dbReference type="SUPFAM" id="SSF46785">
    <property type="entry name" value="Winged helix' DNA-binding domain"/>
    <property type="match status" value="1"/>
</dbReference>
<feature type="domain" description="HTH marR-type" evidence="4">
    <location>
        <begin position="1"/>
        <end position="140"/>
    </location>
</feature>
<dbReference type="Proteomes" id="UP000595847">
    <property type="component" value="Chromosome"/>
</dbReference>
<dbReference type="RefSeq" id="WP_198829266.1">
    <property type="nucleotide sequence ID" value="NZ_CP066308.1"/>
</dbReference>
<evidence type="ECO:0000313" key="5">
    <source>
        <dbReference type="EMBL" id="QQE75752.1"/>
    </source>
</evidence>
<dbReference type="KEGG" id="bcop:JD108_07710"/>
<dbReference type="PANTHER" id="PTHR42756">
    <property type="entry name" value="TRANSCRIPTIONAL REGULATOR, MARR"/>
    <property type="match status" value="1"/>
</dbReference>